<evidence type="ECO:0000313" key="3">
    <source>
        <dbReference type="WBParaSite" id="nRc.2.0.1.t36183-RA"/>
    </source>
</evidence>
<protein>
    <submittedName>
        <fullName evidence="3">Uncharacterized protein</fullName>
    </submittedName>
</protein>
<evidence type="ECO:0000256" key="1">
    <source>
        <dbReference type="SAM" id="MobiDB-lite"/>
    </source>
</evidence>
<proteinExistence type="predicted"/>
<dbReference type="Proteomes" id="UP000887565">
    <property type="component" value="Unplaced"/>
</dbReference>
<evidence type="ECO:0000313" key="2">
    <source>
        <dbReference type="Proteomes" id="UP000887565"/>
    </source>
</evidence>
<sequence length="102" mass="11854">MIKLLCIEYEKGPLKKSKLEKNLLRFEKYRYVPTLCTSFFQESAQKHRKKIKKLGGPIELIDRRGSSFSNEHPSNKDEISSSDHDYAVQFQPDPGLQPNNIE</sequence>
<reference evidence="3" key="1">
    <citation type="submission" date="2022-11" db="UniProtKB">
        <authorList>
            <consortium name="WormBaseParasite"/>
        </authorList>
    </citation>
    <scope>IDENTIFICATION</scope>
</reference>
<keyword evidence="2" id="KW-1185">Reference proteome</keyword>
<feature type="region of interest" description="Disordered" evidence="1">
    <location>
        <begin position="62"/>
        <end position="102"/>
    </location>
</feature>
<feature type="compositionally biased region" description="Basic and acidic residues" evidence="1">
    <location>
        <begin position="73"/>
        <end position="86"/>
    </location>
</feature>
<dbReference type="AlphaFoldDB" id="A0A915KBM4"/>
<accession>A0A915KBM4</accession>
<organism evidence="2 3">
    <name type="scientific">Romanomermis culicivorax</name>
    <name type="common">Nematode worm</name>
    <dbReference type="NCBI Taxonomy" id="13658"/>
    <lineage>
        <taxon>Eukaryota</taxon>
        <taxon>Metazoa</taxon>
        <taxon>Ecdysozoa</taxon>
        <taxon>Nematoda</taxon>
        <taxon>Enoplea</taxon>
        <taxon>Dorylaimia</taxon>
        <taxon>Mermithida</taxon>
        <taxon>Mermithoidea</taxon>
        <taxon>Mermithidae</taxon>
        <taxon>Romanomermis</taxon>
    </lineage>
</organism>
<dbReference type="WBParaSite" id="nRc.2.0.1.t36183-RA">
    <property type="protein sequence ID" value="nRc.2.0.1.t36183-RA"/>
    <property type="gene ID" value="nRc.2.0.1.g36183"/>
</dbReference>
<name>A0A915KBM4_ROMCU</name>